<feature type="transmembrane region" description="Helical" evidence="2">
    <location>
        <begin position="169"/>
        <end position="190"/>
    </location>
</feature>
<feature type="compositionally biased region" description="Polar residues" evidence="1">
    <location>
        <begin position="278"/>
        <end position="288"/>
    </location>
</feature>
<keyword evidence="4" id="KW-0378">Hydrolase</keyword>
<evidence type="ECO:0000313" key="4">
    <source>
        <dbReference type="EMBL" id="NII06975.1"/>
    </source>
</evidence>
<dbReference type="GO" id="GO:0003677">
    <property type="term" value="F:DNA binding"/>
    <property type="evidence" value="ECO:0007669"/>
    <property type="project" value="InterPro"/>
</dbReference>
<keyword evidence="4" id="KW-0540">Nuclease</keyword>
<dbReference type="GO" id="GO:0009307">
    <property type="term" value="P:DNA restriction-modification system"/>
    <property type="evidence" value="ECO:0007669"/>
    <property type="project" value="InterPro"/>
</dbReference>
<dbReference type="Pfam" id="PF04471">
    <property type="entry name" value="Mrr_cat"/>
    <property type="match status" value="1"/>
</dbReference>
<evidence type="ECO:0000259" key="3">
    <source>
        <dbReference type="Pfam" id="PF04471"/>
    </source>
</evidence>
<comment type="caution">
    <text evidence="4">The sequence shown here is derived from an EMBL/GenBank/DDBJ whole genome shotgun (WGS) entry which is preliminary data.</text>
</comment>
<dbReference type="InterPro" id="IPR007560">
    <property type="entry name" value="Restrct_endonuc_IV_Mrr"/>
</dbReference>
<evidence type="ECO:0000256" key="2">
    <source>
        <dbReference type="SAM" id="Phobius"/>
    </source>
</evidence>
<dbReference type="PANTHER" id="PTHR30015:SF7">
    <property type="entry name" value="TYPE IV METHYL-DIRECTED RESTRICTION ENZYME ECOKMRR"/>
    <property type="match status" value="1"/>
</dbReference>
<evidence type="ECO:0000313" key="5">
    <source>
        <dbReference type="Proteomes" id="UP000490980"/>
    </source>
</evidence>
<feature type="region of interest" description="Disordered" evidence="1">
    <location>
        <begin position="207"/>
        <end position="288"/>
    </location>
</feature>
<dbReference type="Gene3D" id="3.40.1350.10">
    <property type="match status" value="1"/>
</dbReference>
<gene>
    <name evidence="4" type="ORF">HBF25_11305</name>
</gene>
<evidence type="ECO:0000256" key="1">
    <source>
        <dbReference type="SAM" id="MobiDB-lite"/>
    </source>
</evidence>
<dbReference type="AlphaFoldDB" id="A0A7X5UAL1"/>
<name>A0A7X5UAL1_9GAMM</name>
<dbReference type="InterPro" id="IPR011335">
    <property type="entry name" value="Restrct_endonuc-II-like"/>
</dbReference>
<dbReference type="GO" id="GO:0015666">
    <property type="term" value="F:restriction endodeoxyribonuclease activity"/>
    <property type="evidence" value="ECO:0007669"/>
    <property type="project" value="TreeGrafter"/>
</dbReference>
<dbReference type="RefSeq" id="WP_166948423.1">
    <property type="nucleotide sequence ID" value="NZ_JAARLZ010000005.1"/>
</dbReference>
<keyword evidence="4" id="KW-0255">Endonuclease</keyword>
<dbReference type="SUPFAM" id="SSF52980">
    <property type="entry name" value="Restriction endonuclease-like"/>
    <property type="match status" value="1"/>
</dbReference>
<protein>
    <submittedName>
        <fullName evidence="4">Restriction endonuclease</fullName>
    </submittedName>
</protein>
<dbReference type="InterPro" id="IPR011856">
    <property type="entry name" value="tRNA_endonuc-like_dom_sf"/>
</dbReference>
<keyword evidence="2" id="KW-0812">Transmembrane</keyword>
<sequence>MFAANTPPASSKDALARLGWQDFEHLLAEHYRAQGYRVEHAAPAPSLKALGSGLDLRLRRGDESLIVRCKHWDTLEVPPQEVNELLSAMLNEASTGGILVTRGRFSAEARNIARRQPRLQLVDGDVLKVMLKLPDHLDAVMPGMANASVAARKAAPARRRAARTEQSRLVPLLLGVVILLLLGLFAWRAISSRPTAVEAPVEATAAPVTPPAHRNTGSAATPPLAVAPAKPEPGIATTSVADSPALARELAERARSHGGASSSSPVTHSSDEAIRVMENNTREVGSSR</sequence>
<proteinExistence type="predicted"/>
<feature type="domain" description="Restriction endonuclease type IV Mrr" evidence="3">
    <location>
        <begin position="16"/>
        <end position="130"/>
    </location>
</feature>
<accession>A0A7X5UAL1</accession>
<organism evidence="4 5">
    <name type="scientific">Luteibacter anthropi</name>
    <dbReference type="NCBI Taxonomy" id="564369"/>
    <lineage>
        <taxon>Bacteria</taxon>
        <taxon>Pseudomonadati</taxon>
        <taxon>Pseudomonadota</taxon>
        <taxon>Gammaproteobacteria</taxon>
        <taxon>Lysobacterales</taxon>
        <taxon>Rhodanobacteraceae</taxon>
        <taxon>Luteibacter</taxon>
    </lineage>
</organism>
<keyword evidence="2" id="KW-1133">Transmembrane helix</keyword>
<reference evidence="4 5" key="1">
    <citation type="submission" date="2020-03" db="EMBL/GenBank/DDBJ databases">
        <authorList>
            <person name="Lai Q."/>
        </authorList>
    </citation>
    <scope>NUCLEOTIDE SEQUENCE [LARGE SCALE GENOMIC DNA]</scope>
    <source>
        <strain evidence="4 5">CCUG 25036</strain>
    </source>
</reference>
<dbReference type="InterPro" id="IPR052906">
    <property type="entry name" value="Type_IV_Methyl-Rstrct_Enzyme"/>
</dbReference>
<dbReference type="PANTHER" id="PTHR30015">
    <property type="entry name" value="MRR RESTRICTION SYSTEM PROTEIN"/>
    <property type="match status" value="1"/>
</dbReference>
<dbReference type="EMBL" id="JAARLZ010000005">
    <property type="protein sequence ID" value="NII06975.1"/>
    <property type="molecule type" value="Genomic_DNA"/>
</dbReference>
<keyword evidence="2" id="KW-0472">Membrane</keyword>
<dbReference type="Proteomes" id="UP000490980">
    <property type="component" value="Unassembled WGS sequence"/>
</dbReference>
<keyword evidence="5" id="KW-1185">Reference proteome</keyword>